<evidence type="ECO:0000313" key="1">
    <source>
        <dbReference type="EMBL" id="MFD1368804.1"/>
    </source>
</evidence>
<evidence type="ECO:0000313" key="2">
    <source>
        <dbReference type="Proteomes" id="UP001597183"/>
    </source>
</evidence>
<reference evidence="2" key="1">
    <citation type="journal article" date="2019" name="Int. J. Syst. Evol. Microbiol.">
        <title>The Global Catalogue of Microorganisms (GCM) 10K type strain sequencing project: providing services to taxonomists for standard genome sequencing and annotation.</title>
        <authorList>
            <consortium name="The Broad Institute Genomics Platform"/>
            <consortium name="The Broad Institute Genome Sequencing Center for Infectious Disease"/>
            <person name="Wu L."/>
            <person name="Ma J."/>
        </authorList>
    </citation>
    <scope>NUCLEOTIDE SEQUENCE [LARGE SCALE GENOMIC DNA]</scope>
    <source>
        <strain evidence="2">CCM 7526</strain>
    </source>
</reference>
<keyword evidence="2" id="KW-1185">Reference proteome</keyword>
<comment type="caution">
    <text evidence="1">The sequence shown here is derived from an EMBL/GenBank/DDBJ whole genome shotgun (WGS) entry which is preliminary data.</text>
</comment>
<proteinExistence type="predicted"/>
<gene>
    <name evidence="1" type="ORF">ACFQ5G_25930</name>
</gene>
<dbReference type="EMBL" id="JBHTMK010000037">
    <property type="protein sequence ID" value="MFD1368804.1"/>
    <property type="molecule type" value="Genomic_DNA"/>
</dbReference>
<accession>A0ABW4ADU4</accession>
<name>A0ABW4ADU4_9ACTN</name>
<dbReference type="Proteomes" id="UP001597183">
    <property type="component" value="Unassembled WGS sequence"/>
</dbReference>
<protein>
    <submittedName>
        <fullName evidence="1">Uncharacterized protein</fullName>
    </submittedName>
</protein>
<sequence>MNEIEHVDQRLATTMERRVGETPNMQLARRTTGATCMPVSLFASNRYSTREIFPSGDAHANNRSHRVIKYLATSESSDHCSKIEIAHYPMRELK</sequence>
<dbReference type="RefSeq" id="WP_317788366.1">
    <property type="nucleotide sequence ID" value="NZ_AP028461.1"/>
</dbReference>
<organism evidence="1 2">
    <name type="scientific">Actinoplanes sichuanensis</name>
    <dbReference type="NCBI Taxonomy" id="512349"/>
    <lineage>
        <taxon>Bacteria</taxon>
        <taxon>Bacillati</taxon>
        <taxon>Actinomycetota</taxon>
        <taxon>Actinomycetes</taxon>
        <taxon>Micromonosporales</taxon>
        <taxon>Micromonosporaceae</taxon>
        <taxon>Actinoplanes</taxon>
    </lineage>
</organism>